<keyword evidence="2" id="KW-1185">Reference proteome</keyword>
<dbReference type="Proteomes" id="UP001157502">
    <property type="component" value="Chromosome 5"/>
</dbReference>
<reference evidence="1" key="1">
    <citation type="submission" date="2021-05" db="EMBL/GenBank/DDBJ databases">
        <authorList>
            <person name="Pan Q."/>
            <person name="Jouanno E."/>
            <person name="Zahm M."/>
            <person name="Klopp C."/>
            <person name="Cabau C."/>
            <person name="Louis A."/>
            <person name="Berthelot C."/>
            <person name="Parey E."/>
            <person name="Roest Crollius H."/>
            <person name="Montfort J."/>
            <person name="Robinson-Rechavi M."/>
            <person name="Bouchez O."/>
            <person name="Lampietro C."/>
            <person name="Lopez Roques C."/>
            <person name="Donnadieu C."/>
            <person name="Postlethwait J."/>
            <person name="Bobe J."/>
            <person name="Dillon D."/>
            <person name="Chandos A."/>
            <person name="von Hippel F."/>
            <person name="Guiguen Y."/>
        </authorList>
    </citation>
    <scope>NUCLEOTIDE SEQUENCE</scope>
    <source>
        <strain evidence="1">YG-Jan2019</strain>
    </source>
</reference>
<evidence type="ECO:0000313" key="2">
    <source>
        <dbReference type="Proteomes" id="UP001157502"/>
    </source>
</evidence>
<dbReference type="EMBL" id="CM055732">
    <property type="protein sequence ID" value="KAJ8012174.1"/>
    <property type="molecule type" value="Genomic_DNA"/>
</dbReference>
<sequence length="133" mass="14716">MRAVPHSAHHKSTLNNRPQGVAAALFGSYRKSLSGSEQAFETTLQQTAIPLFQHTVASSLACLSLWQELKRRGIYTFGMIMRDLNNRLIESLFPGYSWFVRSAINTTNGSDSTGKQEGPSLSSRGPREAHRGH</sequence>
<organism evidence="1 2">
    <name type="scientific">Dallia pectoralis</name>
    <name type="common">Alaska blackfish</name>
    <dbReference type="NCBI Taxonomy" id="75939"/>
    <lineage>
        <taxon>Eukaryota</taxon>
        <taxon>Metazoa</taxon>
        <taxon>Chordata</taxon>
        <taxon>Craniata</taxon>
        <taxon>Vertebrata</taxon>
        <taxon>Euteleostomi</taxon>
        <taxon>Actinopterygii</taxon>
        <taxon>Neopterygii</taxon>
        <taxon>Teleostei</taxon>
        <taxon>Protacanthopterygii</taxon>
        <taxon>Esociformes</taxon>
        <taxon>Umbridae</taxon>
        <taxon>Dallia</taxon>
    </lineage>
</organism>
<proteinExistence type="predicted"/>
<accession>A0ACC2H867</accession>
<name>A0ACC2H867_DALPE</name>
<protein>
    <submittedName>
        <fullName evidence="1">Uncharacterized protein</fullName>
    </submittedName>
</protein>
<evidence type="ECO:0000313" key="1">
    <source>
        <dbReference type="EMBL" id="KAJ8012174.1"/>
    </source>
</evidence>
<comment type="caution">
    <text evidence="1">The sequence shown here is derived from an EMBL/GenBank/DDBJ whole genome shotgun (WGS) entry which is preliminary data.</text>
</comment>
<gene>
    <name evidence="1" type="ORF">DPEC_G00065940</name>
</gene>